<dbReference type="CDD" id="cd01834">
    <property type="entry name" value="SGNH_hydrolase_like_2"/>
    <property type="match status" value="1"/>
</dbReference>
<dbReference type="InterPro" id="IPR013830">
    <property type="entry name" value="SGNH_hydro"/>
</dbReference>
<comment type="caution">
    <text evidence="2">The sequence shown here is derived from an EMBL/GenBank/DDBJ whole genome shotgun (WGS) entry which is preliminary data.</text>
</comment>
<dbReference type="Proteomes" id="UP000607559">
    <property type="component" value="Unassembled WGS sequence"/>
</dbReference>
<dbReference type="SUPFAM" id="SSF52266">
    <property type="entry name" value="SGNH hydrolase"/>
    <property type="match status" value="1"/>
</dbReference>
<dbReference type="InterPro" id="IPR036514">
    <property type="entry name" value="SGNH_hydro_sf"/>
</dbReference>
<dbReference type="PANTHER" id="PTHR30383:SF5">
    <property type="entry name" value="SGNH HYDROLASE-TYPE ESTERASE DOMAIN-CONTAINING PROTEIN"/>
    <property type="match status" value="1"/>
</dbReference>
<dbReference type="RefSeq" id="WP_188935198.1">
    <property type="nucleotide sequence ID" value="NZ_BMJC01000004.1"/>
</dbReference>
<evidence type="ECO:0000259" key="1">
    <source>
        <dbReference type="Pfam" id="PF13472"/>
    </source>
</evidence>
<evidence type="ECO:0000313" key="2">
    <source>
        <dbReference type="EMBL" id="GGB13128.1"/>
    </source>
</evidence>
<proteinExistence type="predicted"/>
<gene>
    <name evidence="2" type="ORF">GCM10011511_40980</name>
</gene>
<dbReference type="GO" id="GO:0004622">
    <property type="term" value="F:phosphatidylcholine lysophospholipase activity"/>
    <property type="evidence" value="ECO:0007669"/>
    <property type="project" value="TreeGrafter"/>
</dbReference>
<reference evidence="2" key="1">
    <citation type="journal article" date="2014" name="Int. J. Syst. Evol. Microbiol.">
        <title>Complete genome sequence of Corynebacterium casei LMG S-19264T (=DSM 44701T), isolated from a smear-ripened cheese.</title>
        <authorList>
            <consortium name="US DOE Joint Genome Institute (JGI-PGF)"/>
            <person name="Walter F."/>
            <person name="Albersmeier A."/>
            <person name="Kalinowski J."/>
            <person name="Ruckert C."/>
        </authorList>
    </citation>
    <scope>NUCLEOTIDE SEQUENCE</scope>
    <source>
        <strain evidence="2">CGMCC 1.15448</strain>
    </source>
</reference>
<protein>
    <submittedName>
        <fullName evidence="2">Lysophospholipase</fullName>
    </submittedName>
</protein>
<dbReference type="EMBL" id="BMJC01000004">
    <property type="protein sequence ID" value="GGB13128.1"/>
    <property type="molecule type" value="Genomic_DNA"/>
</dbReference>
<feature type="domain" description="SGNH hydrolase-type esterase" evidence="1">
    <location>
        <begin position="31"/>
        <end position="214"/>
    </location>
</feature>
<dbReference type="Gene3D" id="3.40.50.1110">
    <property type="entry name" value="SGNH hydrolase"/>
    <property type="match status" value="1"/>
</dbReference>
<dbReference type="PANTHER" id="PTHR30383">
    <property type="entry name" value="THIOESTERASE 1/PROTEASE 1/LYSOPHOSPHOLIPASE L1"/>
    <property type="match status" value="1"/>
</dbReference>
<sequence length="226" mass="25419">MRLLPRTAIIMILFTATTIMAFTRRPQRVIFFGDSITAQGARPGGYITRMKDALVQKGLANDYELIGAGIGGNKVTDLYLRMDDDVLAQNPDVVFIYIGVNDVWHKAMFGTGTDIDKFEKFYTAIINKLLDRHIRVILCTPAVIGEKTDFTNQQDGDLNAYSQVIRNLAQKFHCGLVDLRETFHTYELRNNPGNKDSSVLTHDRVHLNDNGNQLVADKMLEALLAK</sequence>
<name>A0A8J2XV00_9BACT</name>
<dbReference type="InterPro" id="IPR051532">
    <property type="entry name" value="Ester_Hydrolysis_Enzymes"/>
</dbReference>
<organism evidence="2 3">
    <name type="scientific">Puia dinghuensis</name>
    <dbReference type="NCBI Taxonomy" id="1792502"/>
    <lineage>
        <taxon>Bacteria</taxon>
        <taxon>Pseudomonadati</taxon>
        <taxon>Bacteroidota</taxon>
        <taxon>Chitinophagia</taxon>
        <taxon>Chitinophagales</taxon>
        <taxon>Chitinophagaceae</taxon>
        <taxon>Puia</taxon>
    </lineage>
</organism>
<evidence type="ECO:0000313" key="3">
    <source>
        <dbReference type="Proteomes" id="UP000607559"/>
    </source>
</evidence>
<accession>A0A8J2XV00</accession>
<keyword evidence="3" id="KW-1185">Reference proteome</keyword>
<reference evidence="2" key="2">
    <citation type="submission" date="2020-09" db="EMBL/GenBank/DDBJ databases">
        <authorList>
            <person name="Sun Q."/>
            <person name="Zhou Y."/>
        </authorList>
    </citation>
    <scope>NUCLEOTIDE SEQUENCE</scope>
    <source>
        <strain evidence="2">CGMCC 1.15448</strain>
    </source>
</reference>
<dbReference type="AlphaFoldDB" id="A0A8J2XV00"/>
<dbReference type="Pfam" id="PF13472">
    <property type="entry name" value="Lipase_GDSL_2"/>
    <property type="match status" value="1"/>
</dbReference>